<evidence type="ECO:0000256" key="3">
    <source>
        <dbReference type="ARBA" id="ARBA00022989"/>
    </source>
</evidence>
<evidence type="ECO:0000256" key="4">
    <source>
        <dbReference type="ARBA" id="ARBA00023136"/>
    </source>
</evidence>
<dbReference type="SUPFAM" id="SSF141322">
    <property type="entry name" value="NfeD domain-like"/>
    <property type="match status" value="1"/>
</dbReference>
<comment type="subcellular location">
    <subcellularLocation>
        <location evidence="1">Membrane</location>
        <topology evidence="1">Multi-pass membrane protein</topology>
    </subcellularLocation>
</comment>
<keyword evidence="4 5" id="KW-0472">Membrane</keyword>
<evidence type="ECO:0000256" key="5">
    <source>
        <dbReference type="SAM" id="Phobius"/>
    </source>
</evidence>
<organism evidence="7 8">
    <name type="scientific">Camelliibacillus cellulosilyticus</name>
    <dbReference type="NCBI Taxonomy" id="2174486"/>
    <lineage>
        <taxon>Bacteria</taxon>
        <taxon>Bacillati</taxon>
        <taxon>Bacillota</taxon>
        <taxon>Bacilli</taxon>
        <taxon>Bacillales</taxon>
        <taxon>Sporolactobacillaceae</taxon>
        <taxon>Camelliibacillus</taxon>
    </lineage>
</organism>
<dbReference type="PANTHER" id="PTHR33507">
    <property type="entry name" value="INNER MEMBRANE PROTEIN YBBJ"/>
    <property type="match status" value="1"/>
</dbReference>
<dbReference type="EMBL" id="JBHSFW010000001">
    <property type="protein sequence ID" value="MFC4618006.1"/>
    <property type="molecule type" value="Genomic_DNA"/>
</dbReference>
<comment type="caution">
    <text evidence="7">The sequence shown here is derived from an EMBL/GenBank/DDBJ whole genome shotgun (WGS) entry which is preliminary data.</text>
</comment>
<feature type="transmembrane region" description="Helical" evidence="5">
    <location>
        <begin position="32"/>
        <end position="49"/>
    </location>
</feature>
<evidence type="ECO:0000259" key="6">
    <source>
        <dbReference type="Pfam" id="PF01957"/>
    </source>
</evidence>
<dbReference type="Pfam" id="PF01957">
    <property type="entry name" value="NfeD"/>
    <property type="match status" value="1"/>
</dbReference>
<evidence type="ECO:0000313" key="8">
    <source>
        <dbReference type="Proteomes" id="UP001596022"/>
    </source>
</evidence>
<dbReference type="Proteomes" id="UP001596022">
    <property type="component" value="Unassembled WGS sequence"/>
</dbReference>
<dbReference type="InterPro" id="IPR052165">
    <property type="entry name" value="Membrane_assoc_protease"/>
</dbReference>
<dbReference type="InterPro" id="IPR002810">
    <property type="entry name" value="NfeD-like_C"/>
</dbReference>
<proteinExistence type="predicted"/>
<gene>
    <name evidence="7" type="ORF">ACFO4N_04600</name>
</gene>
<dbReference type="InterPro" id="IPR012340">
    <property type="entry name" value="NA-bd_OB-fold"/>
</dbReference>
<dbReference type="PANTHER" id="PTHR33507:SF3">
    <property type="entry name" value="INNER MEMBRANE PROTEIN YBBJ"/>
    <property type="match status" value="1"/>
</dbReference>
<dbReference type="RefSeq" id="WP_376845015.1">
    <property type="nucleotide sequence ID" value="NZ_JBHSFW010000001.1"/>
</dbReference>
<feature type="transmembrane region" description="Helical" evidence="5">
    <location>
        <begin position="79"/>
        <end position="96"/>
    </location>
</feature>
<keyword evidence="8" id="KW-1185">Reference proteome</keyword>
<keyword evidence="2 5" id="KW-0812">Transmembrane</keyword>
<evidence type="ECO:0000313" key="7">
    <source>
        <dbReference type="EMBL" id="MFC4618006.1"/>
    </source>
</evidence>
<feature type="transmembrane region" description="Helical" evidence="5">
    <location>
        <begin position="55"/>
        <end position="72"/>
    </location>
</feature>
<evidence type="ECO:0000256" key="2">
    <source>
        <dbReference type="ARBA" id="ARBA00022692"/>
    </source>
</evidence>
<protein>
    <submittedName>
        <fullName evidence="7">NfeD family protein</fullName>
    </submittedName>
</protein>
<reference evidence="8" key="1">
    <citation type="journal article" date="2019" name="Int. J. Syst. Evol. Microbiol.">
        <title>The Global Catalogue of Microorganisms (GCM) 10K type strain sequencing project: providing services to taxonomists for standard genome sequencing and annotation.</title>
        <authorList>
            <consortium name="The Broad Institute Genomics Platform"/>
            <consortium name="The Broad Institute Genome Sequencing Center for Infectious Disease"/>
            <person name="Wu L."/>
            <person name="Ma J."/>
        </authorList>
    </citation>
    <scope>NUCLEOTIDE SEQUENCE [LARGE SCALE GENOMIC DNA]</scope>
    <source>
        <strain evidence="8">CGMCC 1.16306</strain>
    </source>
</reference>
<accession>A0ABV9GL60</accession>
<dbReference type="Gene3D" id="2.40.50.140">
    <property type="entry name" value="Nucleic acid-binding proteins"/>
    <property type="match status" value="1"/>
</dbReference>
<name>A0ABV9GL60_9BACL</name>
<feature type="transmembrane region" description="Helical" evidence="5">
    <location>
        <begin position="102"/>
        <end position="123"/>
    </location>
</feature>
<sequence length="210" mass="22701">MSVLDYPAIGFIVIFLASLLMFGEFLVKAKGIFGTISAVLFILYFIHHLPGQSPALMITMLVVGLICIIFDGKLINNGSVAIVGLLLMMLACALPVPTVTYGIVAASAFLIGTVCAFFFLKVFPARNYWSKITLMEQLTSDKGYDSMSVEYKVLVGQKGKTLTACRPVGTIEINGQSYSGVTNGTWLEKGKSIEVVAVDGTRIMIKPIDD</sequence>
<feature type="domain" description="NfeD-like C-terminal" evidence="6">
    <location>
        <begin position="154"/>
        <end position="207"/>
    </location>
</feature>
<feature type="transmembrane region" description="Helical" evidence="5">
    <location>
        <begin position="6"/>
        <end position="27"/>
    </location>
</feature>
<evidence type="ECO:0000256" key="1">
    <source>
        <dbReference type="ARBA" id="ARBA00004141"/>
    </source>
</evidence>
<keyword evidence="3 5" id="KW-1133">Transmembrane helix</keyword>